<dbReference type="EMBL" id="JH000665">
    <property type="protein sequence ID" value="EGW03103.1"/>
    <property type="molecule type" value="Genomic_DNA"/>
</dbReference>
<dbReference type="Proteomes" id="UP000001075">
    <property type="component" value="Unassembled WGS sequence"/>
</dbReference>
<protein>
    <submittedName>
        <fullName evidence="1">Uncharacterized protein</fullName>
    </submittedName>
</protein>
<organism evidence="1 2">
    <name type="scientific">Cricetulus griseus</name>
    <name type="common">Chinese hamster</name>
    <name type="synonym">Cricetulus barabensis griseus</name>
    <dbReference type="NCBI Taxonomy" id="10029"/>
    <lineage>
        <taxon>Eukaryota</taxon>
        <taxon>Metazoa</taxon>
        <taxon>Chordata</taxon>
        <taxon>Craniata</taxon>
        <taxon>Vertebrata</taxon>
        <taxon>Euteleostomi</taxon>
        <taxon>Mammalia</taxon>
        <taxon>Eutheria</taxon>
        <taxon>Euarchontoglires</taxon>
        <taxon>Glires</taxon>
        <taxon>Rodentia</taxon>
        <taxon>Myomorpha</taxon>
        <taxon>Muroidea</taxon>
        <taxon>Cricetidae</taxon>
        <taxon>Cricetinae</taxon>
        <taxon>Cricetulus</taxon>
    </lineage>
</organism>
<evidence type="ECO:0000313" key="1">
    <source>
        <dbReference type="EMBL" id="EGW03103.1"/>
    </source>
</evidence>
<dbReference type="InParanoid" id="G3HSI2"/>
<sequence length="67" mass="7807">MFFHHLHIWCLRTPEECIRSLGSGIQVVLNHLMWVLGTKLGYPIAEVLRQLSIIQIHHYNSEDEDAP</sequence>
<evidence type="ECO:0000313" key="2">
    <source>
        <dbReference type="Proteomes" id="UP000001075"/>
    </source>
</evidence>
<gene>
    <name evidence="1" type="ORF">I79_013815</name>
</gene>
<reference evidence="2" key="1">
    <citation type="journal article" date="2011" name="Nat. Biotechnol.">
        <title>The genomic sequence of the Chinese hamster ovary (CHO)-K1 cell line.</title>
        <authorList>
            <person name="Xu X."/>
            <person name="Nagarajan H."/>
            <person name="Lewis N.E."/>
            <person name="Pan S."/>
            <person name="Cai Z."/>
            <person name="Liu X."/>
            <person name="Chen W."/>
            <person name="Xie M."/>
            <person name="Wang W."/>
            <person name="Hammond S."/>
            <person name="Andersen M.R."/>
            <person name="Neff N."/>
            <person name="Passarelli B."/>
            <person name="Koh W."/>
            <person name="Fan H.C."/>
            <person name="Wang J."/>
            <person name="Gui Y."/>
            <person name="Lee K.H."/>
            <person name="Betenbaugh M.J."/>
            <person name="Quake S.R."/>
            <person name="Famili I."/>
            <person name="Palsson B.O."/>
            <person name="Wang J."/>
        </authorList>
    </citation>
    <scope>NUCLEOTIDE SEQUENCE [LARGE SCALE GENOMIC DNA]</scope>
    <source>
        <strain evidence="2">CHO K1 cell line</strain>
    </source>
</reference>
<accession>G3HSI2</accession>
<name>G3HSI2_CRIGR</name>
<dbReference type="AlphaFoldDB" id="G3HSI2"/>
<proteinExistence type="predicted"/>